<feature type="transmembrane region" description="Helical" evidence="2">
    <location>
        <begin position="178"/>
        <end position="211"/>
    </location>
</feature>
<keyword evidence="2" id="KW-0812">Transmembrane</keyword>
<dbReference type="GO" id="GO:0008237">
    <property type="term" value="F:metallopeptidase activity"/>
    <property type="evidence" value="ECO:0007669"/>
    <property type="project" value="UniProtKB-KW"/>
</dbReference>
<keyword evidence="2" id="KW-1133">Transmembrane helix</keyword>
<dbReference type="PANTHER" id="PTHR36435">
    <property type="entry name" value="SLR1288 PROTEIN"/>
    <property type="match status" value="1"/>
</dbReference>
<dbReference type="Pfam" id="PF02517">
    <property type="entry name" value="Rce1-like"/>
    <property type="match status" value="1"/>
</dbReference>
<evidence type="ECO:0000256" key="1">
    <source>
        <dbReference type="SAM" id="MobiDB-lite"/>
    </source>
</evidence>
<name>A0ABX8C676_9ACTN</name>
<evidence type="ECO:0000313" key="4">
    <source>
        <dbReference type="EMBL" id="QUX28073.1"/>
    </source>
</evidence>
<accession>A0ABX8C676</accession>
<keyword evidence="2" id="KW-0472">Membrane</keyword>
<evidence type="ECO:0000259" key="3">
    <source>
        <dbReference type="Pfam" id="PF02517"/>
    </source>
</evidence>
<keyword evidence="5" id="KW-1185">Reference proteome</keyword>
<keyword evidence="4" id="KW-0645">Protease</keyword>
<sequence length="243" mass="25059">MSANAEAHPGQRPTAPDAQGGRRPRVGWPEIVVGTVVALVLYAVGILLFLQIPAESTELGGLAQYAISGLAPLGGFAAAVLVRVRGLGPFGLRRVSAKWLAVAFGAGILMIVLNVASTTAIFLYSGAQDTQASYQAAAAGGLAFFAAALLLGGVLTPIGEEFFFRGILANALSRYGQWVAVPVSSAVFALAHGVNYLLPVAFVAGVIAAVLLHRTRSVWPGVVVHVVNNSYSVIAPAVMALMV</sequence>
<evidence type="ECO:0000256" key="2">
    <source>
        <dbReference type="SAM" id="Phobius"/>
    </source>
</evidence>
<dbReference type="Proteomes" id="UP000678016">
    <property type="component" value="Chromosome"/>
</dbReference>
<feature type="transmembrane region" description="Helical" evidence="2">
    <location>
        <begin position="136"/>
        <end position="158"/>
    </location>
</feature>
<feature type="transmembrane region" description="Helical" evidence="2">
    <location>
        <begin position="218"/>
        <end position="242"/>
    </location>
</feature>
<evidence type="ECO:0000313" key="5">
    <source>
        <dbReference type="Proteomes" id="UP000678016"/>
    </source>
</evidence>
<proteinExistence type="predicted"/>
<protein>
    <submittedName>
        <fullName evidence="4">CPBP family intramembrane metalloprotease</fullName>
    </submittedName>
</protein>
<feature type="transmembrane region" description="Helical" evidence="2">
    <location>
        <begin position="62"/>
        <end position="82"/>
    </location>
</feature>
<keyword evidence="4" id="KW-0482">Metalloprotease</keyword>
<dbReference type="RefSeq" id="WP_212641102.1">
    <property type="nucleotide sequence ID" value="NZ_CP074132.1"/>
</dbReference>
<organism evidence="4 5">
    <name type="scientific">Nocardiopsis akebiae</name>
    <dbReference type="NCBI Taxonomy" id="2831968"/>
    <lineage>
        <taxon>Bacteria</taxon>
        <taxon>Bacillati</taxon>
        <taxon>Actinomycetota</taxon>
        <taxon>Actinomycetes</taxon>
        <taxon>Streptosporangiales</taxon>
        <taxon>Nocardiopsidaceae</taxon>
        <taxon>Nocardiopsis</taxon>
    </lineage>
</organism>
<dbReference type="EMBL" id="CP074132">
    <property type="protein sequence ID" value="QUX28073.1"/>
    <property type="molecule type" value="Genomic_DNA"/>
</dbReference>
<feature type="transmembrane region" description="Helical" evidence="2">
    <location>
        <begin position="31"/>
        <end position="50"/>
    </location>
</feature>
<feature type="transmembrane region" description="Helical" evidence="2">
    <location>
        <begin position="102"/>
        <end position="124"/>
    </location>
</feature>
<gene>
    <name evidence="4" type="ORF">KGD83_22820</name>
</gene>
<dbReference type="PANTHER" id="PTHR36435:SF1">
    <property type="entry name" value="CAAX AMINO TERMINAL PROTEASE FAMILY PROTEIN"/>
    <property type="match status" value="1"/>
</dbReference>
<feature type="region of interest" description="Disordered" evidence="1">
    <location>
        <begin position="1"/>
        <end position="22"/>
    </location>
</feature>
<reference evidence="5" key="1">
    <citation type="submission" date="2021-05" db="EMBL/GenBank/DDBJ databases">
        <title>Direct Submission.</title>
        <authorList>
            <person name="Li K."/>
            <person name="Gao J."/>
        </authorList>
    </citation>
    <scope>NUCLEOTIDE SEQUENCE [LARGE SCALE GENOMIC DNA]</scope>
    <source>
        <strain evidence="5">HDS12</strain>
    </source>
</reference>
<dbReference type="InterPro" id="IPR003675">
    <property type="entry name" value="Rce1/LyrA-like_dom"/>
</dbReference>
<feature type="domain" description="CAAX prenyl protease 2/Lysostaphin resistance protein A-like" evidence="3">
    <location>
        <begin position="145"/>
        <end position="230"/>
    </location>
</feature>
<keyword evidence="4" id="KW-0378">Hydrolase</keyword>
<dbReference type="InterPro" id="IPR052710">
    <property type="entry name" value="CAAX_protease"/>
</dbReference>